<keyword evidence="1" id="KW-0732">Signal</keyword>
<dbReference type="InterPro" id="IPR032675">
    <property type="entry name" value="LRR_dom_sf"/>
</dbReference>
<dbReference type="Gene3D" id="3.80.10.10">
    <property type="entry name" value="Ribonuclease Inhibitor"/>
    <property type="match status" value="1"/>
</dbReference>
<organism evidence="2 3">
    <name type="scientific">Cylindrodendrum hubeiense</name>
    <dbReference type="NCBI Taxonomy" id="595255"/>
    <lineage>
        <taxon>Eukaryota</taxon>
        <taxon>Fungi</taxon>
        <taxon>Dikarya</taxon>
        <taxon>Ascomycota</taxon>
        <taxon>Pezizomycotina</taxon>
        <taxon>Sordariomycetes</taxon>
        <taxon>Hypocreomycetidae</taxon>
        <taxon>Hypocreales</taxon>
        <taxon>Nectriaceae</taxon>
        <taxon>Cylindrodendrum</taxon>
    </lineage>
</organism>
<keyword evidence="3" id="KW-1185">Reference proteome</keyword>
<feature type="signal peptide" evidence="1">
    <location>
        <begin position="1"/>
        <end position="15"/>
    </location>
</feature>
<dbReference type="SUPFAM" id="SSF52047">
    <property type="entry name" value="RNI-like"/>
    <property type="match status" value="1"/>
</dbReference>
<sequence length="844" mass="96405">MGSATLASLPTEVLALIFGHFCLHCRGEHDQPRDIGTVQQRQVQFRQQSDAQKRSERSWYYLLYRLPLCSLSRVSTRFRDIAQPILHHEFVHGHGDSWDSTGFNWERRLLLFMRTVKQRPDLARRTKVVGIHWFLFKSLGQTTETLKQCATAMGVNLRNVWRDRAVRFASFTDDKAHKVPLFMSFLVSFLDGEHGLDLAGLQNIGCELALVHDTEHCWMASELLALLLAQLPNLEHLSTQDFDDKLGLFPALALLALNVSRLPLKTLDVDIRPAPIIGLASGLETLNIRGNWRRQLEVPPMPNLKVLRVTGTTLPEISNQHGEKGPAQLTDLPNETLILILSHFCLHCSGEHDQPYDIGTLQQHEVQRQKRRSEQDQNAKSWYSLDRHSLFSLCLASRRLRDLAQPILYHEFILGYGDSWRSHKYSWEGRLTSFMRTMAQRRDLASHVSRASVHLRLLQPVSTDEARSILRTCADALGINISKAWSQRKSSMFANEWSSPGFEGFLASFFEGHDVLQPRVRASFARHFEHPWSRGSRWIAIELVAMLIAQLPNLEHLSIQHNFTWTNEQLEIGPFPPTALAALNVSRLSLKSLDVDILATPIVELATGLETLNLHLCAFPSPMPPMPNLKVLRVIRVTLDENNLKKLLGSRTGGLRTFVYEAARDLPNKEDLSRRGVFQLSLRHFVEYLHRHRDTLTSLHLDLRAENIWDHGQYTHVKDSLRGFTVLKNLLLSSNAIPLPRRHEDEQYDCRSLINLMPSSIVSLQLPHGDCYSHMSLEKELINLVELKKLQPGQFPKLQQIICDIEHEFDDSTVANMCAAAGIDFEYGSWPRSRRITHPPIENP</sequence>
<evidence type="ECO:0000313" key="2">
    <source>
        <dbReference type="EMBL" id="KAF7556947.1"/>
    </source>
</evidence>
<dbReference type="OrthoDB" id="2520703at2759"/>
<evidence type="ECO:0000313" key="3">
    <source>
        <dbReference type="Proteomes" id="UP000722485"/>
    </source>
</evidence>
<protein>
    <recommendedName>
        <fullName evidence="4">F-box domain-containing protein</fullName>
    </recommendedName>
</protein>
<dbReference type="AlphaFoldDB" id="A0A9P5LFQ0"/>
<dbReference type="Proteomes" id="UP000722485">
    <property type="component" value="Unassembled WGS sequence"/>
</dbReference>
<evidence type="ECO:0008006" key="4">
    <source>
        <dbReference type="Google" id="ProtNLM"/>
    </source>
</evidence>
<name>A0A9P5LFQ0_9HYPO</name>
<accession>A0A9P5LFQ0</accession>
<proteinExistence type="predicted"/>
<feature type="chain" id="PRO_5040447622" description="F-box domain-containing protein" evidence="1">
    <location>
        <begin position="16"/>
        <end position="844"/>
    </location>
</feature>
<gene>
    <name evidence="2" type="ORF">G7Z17_g1079</name>
</gene>
<evidence type="ECO:0000256" key="1">
    <source>
        <dbReference type="SAM" id="SignalP"/>
    </source>
</evidence>
<dbReference type="EMBL" id="JAANBB010000008">
    <property type="protein sequence ID" value="KAF7556947.1"/>
    <property type="molecule type" value="Genomic_DNA"/>
</dbReference>
<comment type="caution">
    <text evidence="2">The sequence shown here is derived from an EMBL/GenBank/DDBJ whole genome shotgun (WGS) entry which is preliminary data.</text>
</comment>
<reference evidence="2" key="1">
    <citation type="submission" date="2020-03" db="EMBL/GenBank/DDBJ databases">
        <title>Draft Genome Sequence of Cylindrodendrum hubeiense.</title>
        <authorList>
            <person name="Buettner E."/>
            <person name="Kellner H."/>
        </authorList>
    </citation>
    <scope>NUCLEOTIDE SEQUENCE</scope>
    <source>
        <strain evidence="2">IHI 201604</strain>
    </source>
</reference>